<keyword evidence="3" id="KW-1185">Reference proteome</keyword>
<reference evidence="2" key="1">
    <citation type="submission" date="2021-02" db="EMBL/GenBank/DDBJ databases">
        <authorList>
            <person name="Palmer J.M."/>
        </authorList>
    </citation>
    <scope>NUCLEOTIDE SEQUENCE</scope>
    <source>
        <strain evidence="2">SCRP734</strain>
    </source>
</reference>
<gene>
    <name evidence="2" type="ORF">PHYPSEUDO_014604</name>
</gene>
<proteinExistence type="predicted"/>
<feature type="compositionally biased region" description="Polar residues" evidence="1">
    <location>
        <begin position="74"/>
        <end position="85"/>
    </location>
</feature>
<dbReference type="Proteomes" id="UP000694044">
    <property type="component" value="Unassembled WGS sequence"/>
</dbReference>
<organism evidence="2 3">
    <name type="scientific">Phytophthora pseudosyringae</name>
    <dbReference type="NCBI Taxonomy" id="221518"/>
    <lineage>
        <taxon>Eukaryota</taxon>
        <taxon>Sar</taxon>
        <taxon>Stramenopiles</taxon>
        <taxon>Oomycota</taxon>
        <taxon>Peronosporomycetes</taxon>
        <taxon>Peronosporales</taxon>
        <taxon>Peronosporaceae</taxon>
        <taxon>Phytophthora</taxon>
    </lineage>
</organism>
<evidence type="ECO:0000256" key="1">
    <source>
        <dbReference type="SAM" id="MobiDB-lite"/>
    </source>
</evidence>
<sequence>MDQQEATDRCHRVANRTLRGTIDPHHHYAYAVQGYASGRCRRTTTATRDSGQRMLSPRQGGMVIGEPLFDDVNLSGSNKEGNGSFPSLLASPRASEPDVARTPSSVPEPVNGVNLPLPMAVPVATSTPTSAK</sequence>
<feature type="region of interest" description="Disordered" evidence="1">
    <location>
        <begin position="44"/>
        <end position="132"/>
    </location>
</feature>
<name>A0A8T1W0C1_9STRA</name>
<protein>
    <submittedName>
        <fullName evidence="2">Uncharacterized protein</fullName>
    </submittedName>
</protein>
<dbReference type="EMBL" id="JAGDFM010000084">
    <property type="protein sequence ID" value="KAG7387212.1"/>
    <property type="molecule type" value="Genomic_DNA"/>
</dbReference>
<dbReference type="AlphaFoldDB" id="A0A8T1W0C1"/>
<comment type="caution">
    <text evidence="2">The sequence shown here is derived from an EMBL/GenBank/DDBJ whole genome shotgun (WGS) entry which is preliminary data.</text>
</comment>
<evidence type="ECO:0000313" key="2">
    <source>
        <dbReference type="EMBL" id="KAG7387212.1"/>
    </source>
</evidence>
<evidence type="ECO:0000313" key="3">
    <source>
        <dbReference type="Proteomes" id="UP000694044"/>
    </source>
</evidence>
<accession>A0A8T1W0C1</accession>